<dbReference type="AlphaFoldDB" id="A0A646FWW4"/>
<dbReference type="EMBL" id="VZCW01000216">
    <property type="protein sequence ID" value="MQN12858.1"/>
    <property type="molecule type" value="Genomic_DNA"/>
</dbReference>
<comment type="caution">
    <text evidence="2">The sequence shown here is derived from an EMBL/GenBank/DDBJ whole genome shotgun (WGS) entry which is preliminary data.</text>
</comment>
<accession>A0A646FWW4</accession>
<proteinExistence type="predicted"/>
<organism evidence="2 4">
    <name type="scientific">Segatella copri</name>
    <dbReference type="NCBI Taxonomy" id="165179"/>
    <lineage>
        <taxon>Bacteria</taxon>
        <taxon>Pseudomonadati</taxon>
        <taxon>Bacteroidota</taxon>
        <taxon>Bacteroidia</taxon>
        <taxon>Bacteroidales</taxon>
        <taxon>Prevotellaceae</taxon>
        <taxon>Segatella</taxon>
    </lineage>
</organism>
<dbReference type="Proteomes" id="UP000477980">
    <property type="component" value="Unassembled WGS sequence"/>
</dbReference>
<protein>
    <submittedName>
        <fullName evidence="2">Uncharacterized protein</fullName>
    </submittedName>
</protein>
<dbReference type="RefSeq" id="WP_194256574.1">
    <property type="nucleotide sequence ID" value="NZ_VZAH01000100.1"/>
</dbReference>
<name>A0A646FWW4_9BACT</name>
<evidence type="ECO:0000313" key="3">
    <source>
        <dbReference type="Proteomes" id="UP000442105"/>
    </source>
</evidence>
<evidence type="ECO:0000313" key="4">
    <source>
        <dbReference type="Proteomes" id="UP000477980"/>
    </source>
</evidence>
<evidence type="ECO:0000313" key="2">
    <source>
        <dbReference type="EMBL" id="MQP14827.1"/>
    </source>
</evidence>
<gene>
    <name evidence="2" type="ORF">F7D25_10510</name>
    <name evidence="1" type="ORF">F7D95_08485</name>
</gene>
<reference evidence="3 4" key="1">
    <citation type="submission" date="2019-09" db="EMBL/GenBank/DDBJ databases">
        <title>Distinct polysaccharide growth profiles of human intestinal Prevotella copri isolates.</title>
        <authorList>
            <person name="Fehlner-Peach H."/>
            <person name="Magnabosco C."/>
            <person name="Raghavan V."/>
            <person name="Scher J.U."/>
            <person name="Tett A."/>
            <person name="Cox L.M."/>
            <person name="Gottsegen C."/>
            <person name="Watters A."/>
            <person name="Wiltshire- Gordon J.D."/>
            <person name="Segata N."/>
            <person name="Bonneau R."/>
            <person name="Littman D.R."/>
        </authorList>
    </citation>
    <scope>NUCLEOTIDE SEQUENCE [LARGE SCALE GENOMIC DNA]</scope>
    <source>
        <strain evidence="4">iAA917</strain>
        <strain evidence="2">IAA917</strain>
        <strain evidence="1">IAQ1179</strain>
        <strain evidence="3">iAQ1179</strain>
    </source>
</reference>
<sequence length="258" mass="29517">MADPVKTATDYMFCIDLHQQNKDITQLVSEGKAEYACEVTCRSTFLRRCYKSSTPHFGISLGRTEVNGRIEFQCFIAASEPIPNYNNSDFNEDYHGFTFDLEVGDMLAVFPLAWWNTNVKFDKLYAAGSFMQITEAADGAERTTFNLSNDRILIELPHDLFVQYQRIGNSFPEVIHSSLVHNALVYALTNLYENQDSGKLWADSLIIRLQELHILPEELKSDMSLAYKAADLLLQDPYKRMLDSLERIANSQNEDQED</sequence>
<evidence type="ECO:0000313" key="1">
    <source>
        <dbReference type="EMBL" id="MQN12858.1"/>
    </source>
</evidence>
<dbReference type="Proteomes" id="UP000442105">
    <property type="component" value="Unassembled WGS sequence"/>
</dbReference>
<dbReference type="EMBL" id="VZAH01000100">
    <property type="protein sequence ID" value="MQP14827.1"/>
    <property type="molecule type" value="Genomic_DNA"/>
</dbReference>